<gene>
    <name evidence="3" type="ORF">GJ689_23390</name>
</gene>
<protein>
    <submittedName>
        <fullName evidence="3">Aminoacyl-tRNA hydrolase</fullName>
        <ecNumber evidence="3">3.1.1.29</ecNumber>
    </submittedName>
</protein>
<organism evidence="3 4">
    <name type="scientific">Rhodoplanes serenus</name>
    <dbReference type="NCBI Taxonomy" id="200615"/>
    <lineage>
        <taxon>Bacteria</taxon>
        <taxon>Pseudomonadati</taxon>
        <taxon>Pseudomonadota</taxon>
        <taxon>Alphaproteobacteria</taxon>
        <taxon>Hyphomicrobiales</taxon>
        <taxon>Nitrobacteraceae</taxon>
        <taxon>Rhodoplanes</taxon>
    </lineage>
</organism>
<dbReference type="PANTHER" id="PTHR47814">
    <property type="entry name" value="PEPTIDYL-TRNA HYDROLASE ARFB"/>
    <property type="match status" value="1"/>
</dbReference>
<evidence type="ECO:0000313" key="3">
    <source>
        <dbReference type="EMBL" id="MTW19147.1"/>
    </source>
</evidence>
<dbReference type="EMBL" id="WNKV01000024">
    <property type="protein sequence ID" value="MTW19147.1"/>
    <property type="molecule type" value="Genomic_DNA"/>
</dbReference>
<feature type="compositionally biased region" description="Basic residues" evidence="2">
    <location>
        <begin position="104"/>
        <end position="139"/>
    </location>
</feature>
<dbReference type="GO" id="GO:0043022">
    <property type="term" value="F:ribosome binding"/>
    <property type="evidence" value="ECO:0007669"/>
    <property type="project" value="TreeGrafter"/>
</dbReference>
<dbReference type="PANTHER" id="PTHR47814:SF1">
    <property type="entry name" value="PEPTIDYL-TRNA HYDROLASE ARFB"/>
    <property type="match status" value="1"/>
</dbReference>
<keyword evidence="3" id="KW-0378">Hydrolase</keyword>
<proteinExistence type="inferred from homology"/>
<sequence>MIRVTDHIALDETELVEEFVRASGPGGQNVNKVATAVQLRFDVRRSPSLPNDVAIRLMRLAGSRLTTDGVLVITAQRFRTQERNRADARERLIALIQEAAVRPTPRRPTRPTLASKKRRVDAKKHRGAIKSRRQGRPEE</sequence>
<feature type="region of interest" description="Disordered" evidence="2">
    <location>
        <begin position="101"/>
        <end position="139"/>
    </location>
</feature>
<dbReference type="GO" id="GO:0004045">
    <property type="term" value="F:peptidyl-tRNA hydrolase activity"/>
    <property type="evidence" value="ECO:0007669"/>
    <property type="project" value="UniProtKB-EC"/>
</dbReference>
<dbReference type="GO" id="GO:0003747">
    <property type="term" value="F:translation release factor activity"/>
    <property type="evidence" value="ECO:0007669"/>
    <property type="project" value="InterPro"/>
</dbReference>
<dbReference type="PROSITE" id="PS00745">
    <property type="entry name" value="RF_PROK_I"/>
    <property type="match status" value="1"/>
</dbReference>
<comment type="caution">
    <text evidence="3">The sequence shown here is derived from an EMBL/GenBank/DDBJ whole genome shotgun (WGS) entry which is preliminary data.</text>
</comment>
<dbReference type="Gene3D" id="3.30.160.20">
    <property type="match status" value="1"/>
</dbReference>
<dbReference type="FunFam" id="3.30.160.20:FF:000046">
    <property type="entry name" value="Peptidyl-tRNA hydrolase ICT1"/>
    <property type="match status" value="1"/>
</dbReference>
<dbReference type="Proteomes" id="UP000438991">
    <property type="component" value="Unassembled WGS sequence"/>
</dbReference>
<accession>A0A327JZ53</accession>
<dbReference type="AlphaFoldDB" id="A0A327JZ53"/>
<dbReference type="EC" id="3.1.1.29" evidence="3"/>
<name>A0A327JZ53_9BRAD</name>
<dbReference type="Pfam" id="PF00472">
    <property type="entry name" value="RF-1"/>
    <property type="match status" value="1"/>
</dbReference>
<dbReference type="NCBIfam" id="NF006718">
    <property type="entry name" value="PRK09256.1"/>
    <property type="match status" value="1"/>
</dbReference>
<dbReference type="InterPro" id="IPR045853">
    <property type="entry name" value="Pep_chain_release_fac_I_sf"/>
</dbReference>
<dbReference type="InterPro" id="IPR000352">
    <property type="entry name" value="Pep_chain_release_fac_I"/>
</dbReference>
<evidence type="ECO:0000313" key="4">
    <source>
        <dbReference type="Proteomes" id="UP000438991"/>
    </source>
</evidence>
<comment type="similarity">
    <text evidence="1">Belongs to the prokaryotic/mitochondrial release factor family.</text>
</comment>
<evidence type="ECO:0000256" key="2">
    <source>
        <dbReference type="SAM" id="MobiDB-lite"/>
    </source>
</evidence>
<reference evidence="3 4" key="1">
    <citation type="submission" date="2019-11" db="EMBL/GenBank/DDBJ databases">
        <title>Whole-genome sequence of Rhodoplanes serenus DSM 18633, type strain.</title>
        <authorList>
            <person name="Kyndt J.A."/>
            <person name="Meyer T.E."/>
        </authorList>
    </citation>
    <scope>NUCLEOTIDE SEQUENCE [LARGE SCALE GENOMIC DNA]</scope>
    <source>
        <strain evidence="3 4">DSM 18633</strain>
    </source>
</reference>
<dbReference type="GO" id="GO:0072344">
    <property type="term" value="P:rescue of stalled ribosome"/>
    <property type="evidence" value="ECO:0007669"/>
    <property type="project" value="TreeGrafter"/>
</dbReference>
<evidence type="ECO:0000256" key="1">
    <source>
        <dbReference type="ARBA" id="ARBA00010835"/>
    </source>
</evidence>
<dbReference type="SUPFAM" id="SSF75620">
    <property type="entry name" value="Release factor"/>
    <property type="match status" value="1"/>
</dbReference>
<dbReference type="RefSeq" id="WP_111388002.1">
    <property type="nucleotide sequence ID" value="NZ_NPEW01000274.1"/>
</dbReference>